<dbReference type="NCBIfam" id="NF033550">
    <property type="entry name" value="transpos_ISL3"/>
    <property type="match status" value="1"/>
</dbReference>
<evidence type="ECO:0000313" key="3">
    <source>
        <dbReference type="Proteomes" id="UP000184512"/>
    </source>
</evidence>
<dbReference type="RefSeq" id="WP_073186684.1">
    <property type="nucleotide sequence ID" value="NZ_FQZG01000018.1"/>
</dbReference>
<dbReference type="AlphaFoldDB" id="A0A1M6EQR9"/>
<dbReference type="InterPro" id="IPR047951">
    <property type="entry name" value="Transpos_ISL3"/>
</dbReference>
<accession>A0A1M6EQR9</accession>
<dbReference type="Proteomes" id="UP000184512">
    <property type="component" value="Unassembled WGS sequence"/>
</dbReference>
<feature type="domain" description="Transposase IS204/IS1001/IS1096/IS1165 DDE" evidence="1">
    <location>
        <begin position="164"/>
        <end position="419"/>
    </location>
</feature>
<dbReference type="PANTHER" id="PTHR33498:SF1">
    <property type="entry name" value="TRANSPOSASE FOR INSERTION SEQUENCE ELEMENT IS1557"/>
    <property type="match status" value="1"/>
</dbReference>
<protein>
    <submittedName>
        <fullName evidence="2">Transposase</fullName>
    </submittedName>
</protein>
<reference evidence="2 3" key="1">
    <citation type="submission" date="2016-11" db="EMBL/GenBank/DDBJ databases">
        <authorList>
            <person name="Jaros S."/>
            <person name="Januszkiewicz K."/>
            <person name="Wedrychowicz H."/>
        </authorList>
    </citation>
    <scope>NUCLEOTIDE SEQUENCE [LARGE SCALE GENOMIC DNA]</scope>
    <source>
        <strain evidence="2 3">DSM 12906</strain>
    </source>
</reference>
<evidence type="ECO:0000313" key="2">
    <source>
        <dbReference type="EMBL" id="SHI87796.1"/>
    </source>
</evidence>
<sequence>MPHATFTRPNLTTFTRLDELGLEVVGQQIEPKRAVLACRVVEPDQWCRRCGCEGTPRGTVVRRLAHEPFGWRPTILLVTVRRYRCGECGHVWRQDMSRAAEPRAKLSRRALRWALEGLVVAHLTVARIAEGLAVSWNTANDAVLAEGKRVLINDPRRFDGVHVLGVDEHVWRHTRHGDKYVTVIIDLTPIRDGTGPARLLDMVEGRSKSTFKTWLAARPEAWRAGVEVVAMDGFTGFKTATTEELPEATAVMDPFHVVRLAGDALDQCRRRIQQELHGHRGRAQDPLYRARRTLHTGADLLTPRQQARLDALFTGDDHVQLEATYGVYQQLVAAYRDPDRANGRARMEALIASISSGVPGALREVITLGRTLKKRATDVLAYFDRPGTSNGPTEALNGRLEHLRGSALGFRNLTNYIARSLLETGGFRPQLHPRL</sequence>
<dbReference type="PANTHER" id="PTHR33498">
    <property type="entry name" value="TRANSPOSASE FOR INSERTION SEQUENCE ELEMENT IS1557"/>
    <property type="match status" value="1"/>
</dbReference>
<dbReference type="Pfam" id="PF01610">
    <property type="entry name" value="DDE_Tnp_ISL3"/>
    <property type="match status" value="1"/>
</dbReference>
<dbReference type="STRING" id="1123357.SAMN02745244_01252"/>
<dbReference type="OrthoDB" id="5150170at2"/>
<dbReference type="EMBL" id="FQZG01000018">
    <property type="protein sequence ID" value="SHI87796.1"/>
    <property type="molecule type" value="Genomic_DNA"/>
</dbReference>
<proteinExistence type="predicted"/>
<organism evidence="2 3">
    <name type="scientific">Tessaracoccus bendigoensis DSM 12906</name>
    <dbReference type="NCBI Taxonomy" id="1123357"/>
    <lineage>
        <taxon>Bacteria</taxon>
        <taxon>Bacillati</taxon>
        <taxon>Actinomycetota</taxon>
        <taxon>Actinomycetes</taxon>
        <taxon>Propionibacteriales</taxon>
        <taxon>Propionibacteriaceae</taxon>
        <taxon>Tessaracoccus</taxon>
    </lineage>
</organism>
<gene>
    <name evidence="2" type="ORF">SAMN02745244_01252</name>
</gene>
<evidence type="ECO:0000259" key="1">
    <source>
        <dbReference type="Pfam" id="PF01610"/>
    </source>
</evidence>
<name>A0A1M6EQR9_9ACTN</name>
<dbReference type="InterPro" id="IPR002560">
    <property type="entry name" value="Transposase_DDE"/>
</dbReference>
<keyword evidence="3" id="KW-1185">Reference proteome</keyword>